<organism evidence="2 3">
    <name type="scientific">Dimargaris cristalligena</name>
    <dbReference type="NCBI Taxonomy" id="215637"/>
    <lineage>
        <taxon>Eukaryota</taxon>
        <taxon>Fungi</taxon>
        <taxon>Fungi incertae sedis</taxon>
        <taxon>Zoopagomycota</taxon>
        <taxon>Kickxellomycotina</taxon>
        <taxon>Dimargaritomycetes</taxon>
        <taxon>Dimargaritales</taxon>
        <taxon>Dimargaritaceae</taxon>
        <taxon>Dimargaris</taxon>
    </lineage>
</organism>
<dbReference type="InterPro" id="IPR030387">
    <property type="entry name" value="G_Bms1/Tsr1_dom"/>
</dbReference>
<dbReference type="GO" id="GO:0003924">
    <property type="term" value="F:GTPase activity"/>
    <property type="evidence" value="ECO:0007669"/>
    <property type="project" value="TreeGrafter"/>
</dbReference>
<feature type="non-terminal residue" evidence="2">
    <location>
        <position position="148"/>
    </location>
</feature>
<dbReference type="PANTHER" id="PTHR12858">
    <property type="entry name" value="RIBOSOME BIOGENESIS PROTEIN"/>
    <property type="match status" value="1"/>
</dbReference>
<reference evidence="3" key="1">
    <citation type="journal article" date="2018" name="Nat. Microbiol.">
        <title>Leveraging single-cell genomics to expand the fungal tree of life.</title>
        <authorList>
            <person name="Ahrendt S.R."/>
            <person name="Quandt C.A."/>
            <person name="Ciobanu D."/>
            <person name="Clum A."/>
            <person name="Salamov A."/>
            <person name="Andreopoulos B."/>
            <person name="Cheng J.F."/>
            <person name="Woyke T."/>
            <person name="Pelin A."/>
            <person name="Henrissat B."/>
            <person name="Reynolds N.K."/>
            <person name="Benny G.L."/>
            <person name="Smith M.E."/>
            <person name="James T.Y."/>
            <person name="Grigoriev I.V."/>
        </authorList>
    </citation>
    <scope>NUCLEOTIDE SEQUENCE [LARGE SCALE GENOMIC DNA]</scope>
    <source>
        <strain evidence="3">RSA 468</strain>
    </source>
</reference>
<dbReference type="GO" id="GO:0030688">
    <property type="term" value="C:preribosome, small subunit precursor"/>
    <property type="evidence" value="ECO:0007669"/>
    <property type="project" value="TreeGrafter"/>
</dbReference>
<sequence>KIDRQNAARAFQQRKRDALAETKRLFTGRSRSTKVVAIIPLCPDVSSLSVAQQMFAAVDAPYPGMDQATAKDSSSAPGASVTLEVERFHQTLQILQLPRHFWQILDATKVADYVIFALSAEVEVDAFGEACLTAIQAQGCSTTLATLE</sequence>
<dbReference type="GO" id="GO:0000479">
    <property type="term" value="P:endonucleolytic cleavage of tricistronic rRNA transcript (SSU-rRNA, 5.8S rRNA, LSU-rRNA)"/>
    <property type="evidence" value="ECO:0007669"/>
    <property type="project" value="TreeGrafter"/>
</dbReference>
<dbReference type="GO" id="GO:0000462">
    <property type="term" value="P:maturation of SSU-rRNA from tricistronic rRNA transcript (SSU-rRNA, 5.8S rRNA, LSU-rRNA)"/>
    <property type="evidence" value="ECO:0007669"/>
    <property type="project" value="TreeGrafter"/>
</dbReference>
<evidence type="ECO:0000259" key="1">
    <source>
        <dbReference type="PROSITE" id="PS51714"/>
    </source>
</evidence>
<dbReference type="Proteomes" id="UP000268162">
    <property type="component" value="Unassembled WGS sequence"/>
</dbReference>
<evidence type="ECO:0000313" key="3">
    <source>
        <dbReference type="Proteomes" id="UP000268162"/>
    </source>
</evidence>
<gene>
    <name evidence="2" type="ORF">BJ085DRAFT_3381</name>
</gene>
<proteinExistence type="predicted"/>
<dbReference type="InterPro" id="IPR039761">
    <property type="entry name" value="Bms1/Tsr1"/>
</dbReference>
<dbReference type="GO" id="GO:0034511">
    <property type="term" value="F:U3 snoRNA binding"/>
    <property type="evidence" value="ECO:0007669"/>
    <property type="project" value="TreeGrafter"/>
</dbReference>
<evidence type="ECO:0000313" key="2">
    <source>
        <dbReference type="EMBL" id="RKP35008.1"/>
    </source>
</evidence>
<dbReference type="PROSITE" id="PS51714">
    <property type="entry name" value="G_BMS1"/>
    <property type="match status" value="1"/>
</dbReference>
<feature type="domain" description="Bms1-type G" evidence="1">
    <location>
        <begin position="32"/>
        <end position="148"/>
    </location>
</feature>
<dbReference type="EMBL" id="ML002991">
    <property type="protein sequence ID" value="RKP35008.1"/>
    <property type="molecule type" value="Genomic_DNA"/>
</dbReference>
<keyword evidence="3" id="KW-1185">Reference proteome</keyword>
<protein>
    <recommendedName>
        <fullName evidence="1">Bms1-type G domain-containing protein</fullName>
    </recommendedName>
</protein>
<accession>A0A4P9ZP88</accession>
<dbReference type="GO" id="GO:0005525">
    <property type="term" value="F:GTP binding"/>
    <property type="evidence" value="ECO:0007669"/>
    <property type="project" value="TreeGrafter"/>
</dbReference>
<dbReference type="AlphaFoldDB" id="A0A4P9ZP88"/>
<name>A0A4P9ZP88_9FUNG</name>
<dbReference type="STRING" id="215637.A0A4P9ZP88"/>
<feature type="non-terminal residue" evidence="2">
    <location>
        <position position="1"/>
    </location>
</feature>
<dbReference type="Pfam" id="PF22298">
    <property type="entry name" value="Tsr1_G-like"/>
    <property type="match status" value="1"/>
</dbReference>
<dbReference type="PANTHER" id="PTHR12858:SF1">
    <property type="entry name" value="PRE-RRNA-PROCESSING PROTEIN TSR1 HOMOLOG"/>
    <property type="match status" value="1"/>
</dbReference>